<reference evidence="2" key="1">
    <citation type="submission" date="2021-02" db="EMBL/GenBank/DDBJ databases">
        <authorList>
            <person name="Nowell W R."/>
        </authorList>
    </citation>
    <scope>NUCLEOTIDE SEQUENCE</scope>
</reference>
<evidence type="ECO:0000259" key="1">
    <source>
        <dbReference type="Pfam" id="PF08031"/>
    </source>
</evidence>
<dbReference type="Pfam" id="PF08031">
    <property type="entry name" value="BBE"/>
    <property type="match status" value="1"/>
</dbReference>
<name>A0A816F5P7_9BILA</name>
<sequence>CAQQAASSYTQPFSKARSKFIFTPLSNSAVDEIISYITQLQIQQAPYLFYLELGSGGGALLDGNSAYFPRMAFAWLFLFLYWDHQDQSAPALASINSIYNALEPFTSPYSYANLVDYELGNTYLNAYYGTNVPQLVQIKNKYDPLNIFKWQQSIPLTI</sequence>
<comment type="caution">
    <text evidence="2">The sequence shown here is derived from an EMBL/GenBank/DDBJ whole genome shotgun (WGS) entry which is preliminary data.</text>
</comment>
<evidence type="ECO:0000313" key="4">
    <source>
        <dbReference type="Proteomes" id="UP000663829"/>
    </source>
</evidence>
<protein>
    <recommendedName>
        <fullName evidence="1">Berberine/berberine-like domain-containing protein</fullName>
    </recommendedName>
</protein>
<evidence type="ECO:0000313" key="2">
    <source>
        <dbReference type="EMBL" id="CAF1656856.1"/>
    </source>
</evidence>
<dbReference type="EMBL" id="CAJOBC010126457">
    <property type="protein sequence ID" value="CAF4596896.1"/>
    <property type="molecule type" value="Genomic_DNA"/>
</dbReference>
<dbReference type="GO" id="GO:0050660">
    <property type="term" value="F:flavin adenine dinucleotide binding"/>
    <property type="evidence" value="ECO:0007669"/>
    <property type="project" value="InterPro"/>
</dbReference>
<dbReference type="EMBL" id="CAJNOQ010053986">
    <property type="protein sequence ID" value="CAF1656856.1"/>
    <property type="molecule type" value="Genomic_DNA"/>
</dbReference>
<dbReference type="AlphaFoldDB" id="A0A816F5P7"/>
<accession>A0A816F5P7</accession>
<dbReference type="InterPro" id="IPR016169">
    <property type="entry name" value="FAD-bd_PCMH_sub2"/>
</dbReference>
<organism evidence="2 4">
    <name type="scientific">Didymodactylos carnosus</name>
    <dbReference type="NCBI Taxonomy" id="1234261"/>
    <lineage>
        <taxon>Eukaryota</taxon>
        <taxon>Metazoa</taxon>
        <taxon>Spiralia</taxon>
        <taxon>Gnathifera</taxon>
        <taxon>Rotifera</taxon>
        <taxon>Eurotatoria</taxon>
        <taxon>Bdelloidea</taxon>
        <taxon>Philodinida</taxon>
        <taxon>Philodinidae</taxon>
        <taxon>Didymodactylos</taxon>
    </lineage>
</organism>
<dbReference type="GO" id="GO:0016491">
    <property type="term" value="F:oxidoreductase activity"/>
    <property type="evidence" value="ECO:0007669"/>
    <property type="project" value="InterPro"/>
</dbReference>
<feature type="domain" description="Berberine/berberine-like" evidence="1">
    <location>
        <begin position="110"/>
        <end position="155"/>
    </location>
</feature>
<dbReference type="Proteomes" id="UP000681722">
    <property type="component" value="Unassembled WGS sequence"/>
</dbReference>
<evidence type="ECO:0000313" key="3">
    <source>
        <dbReference type="EMBL" id="CAF4596896.1"/>
    </source>
</evidence>
<dbReference type="Gene3D" id="3.30.465.10">
    <property type="match status" value="1"/>
</dbReference>
<keyword evidence="4" id="KW-1185">Reference proteome</keyword>
<dbReference type="Proteomes" id="UP000663829">
    <property type="component" value="Unassembled WGS sequence"/>
</dbReference>
<dbReference type="InterPro" id="IPR012951">
    <property type="entry name" value="BBE"/>
</dbReference>
<feature type="non-terminal residue" evidence="2">
    <location>
        <position position="1"/>
    </location>
</feature>
<proteinExistence type="predicted"/>
<dbReference type="Gene3D" id="3.40.462.20">
    <property type="match status" value="1"/>
</dbReference>
<gene>
    <name evidence="2" type="ORF">GPM918_LOCUS45807</name>
    <name evidence="3" type="ORF">SRO942_LOCUS48714</name>
</gene>
<dbReference type="OrthoDB" id="9983560at2759"/>